<evidence type="ECO:0000313" key="9">
    <source>
        <dbReference type="EMBL" id="ENO84679.1"/>
    </source>
</evidence>
<dbReference type="eggNOG" id="COG1146">
    <property type="taxonomic scope" value="Bacteria"/>
</dbReference>
<dbReference type="InterPro" id="IPR050572">
    <property type="entry name" value="Fe-S_Ferredoxin"/>
</dbReference>
<evidence type="ECO:0000256" key="5">
    <source>
        <dbReference type="ARBA" id="ARBA00022982"/>
    </source>
</evidence>
<dbReference type="EMBL" id="AMXE01000097">
    <property type="protein sequence ID" value="ENO84679.1"/>
    <property type="molecule type" value="Genomic_DNA"/>
</dbReference>
<dbReference type="Proteomes" id="UP000013232">
    <property type="component" value="Unassembled WGS sequence"/>
</dbReference>
<evidence type="ECO:0000313" key="10">
    <source>
        <dbReference type="Proteomes" id="UP000013232"/>
    </source>
</evidence>
<evidence type="ECO:0000256" key="4">
    <source>
        <dbReference type="ARBA" id="ARBA00022737"/>
    </source>
</evidence>
<dbReference type="Pfam" id="PF13187">
    <property type="entry name" value="Fer4_9"/>
    <property type="match status" value="1"/>
</dbReference>
<evidence type="ECO:0000256" key="2">
    <source>
        <dbReference type="ARBA" id="ARBA00022485"/>
    </source>
</evidence>
<dbReference type="RefSeq" id="WP_004344377.1">
    <property type="nucleotide sequence ID" value="NZ_AMXE01000097.1"/>
</dbReference>
<protein>
    <submittedName>
        <fullName evidence="9">NADH-quinone oxidoreductase subunits H/I</fullName>
    </submittedName>
</protein>
<keyword evidence="5" id="KW-0249">Electron transport</keyword>
<feature type="domain" description="4Fe-4S ferredoxin-type" evidence="8">
    <location>
        <begin position="31"/>
        <end position="61"/>
    </location>
</feature>
<dbReference type="SUPFAM" id="SSF54862">
    <property type="entry name" value="4Fe-4S ferredoxins"/>
    <property type="match status" value="1"/>
</dbReference>
<dbReference type="AlphaFoldDB" id="N6YXK8"/>
<evidence type="ECO:0000256" key="1">
    <source>
        <dbReference type="ARBA" id="ARBA00022448"/>
    </source>
</evidence>
<evidence type="ECO:0000259" key="8">
    <source>
        <dbReference type="PROSITE" id="PS51379"/>
    </source>
</evidence>
<evidence type="ECO:0000256" key="6">
    <source>
        <dbReference type="ARBA" id="ARBA00023004"/>
    </source>
</evidence>
<evidence type="ECO:0000256" key="3">
    <source>
        <dbReference type="ARBA" id="ARBA00022723"/>
    </source>
</evidence>
<proteinExistence type="predicted"/>
<keyword evidence="4" id="KW-0677">Repeat</keyword>
<dbReference type="PANTHER" id="PTHR43687:SF6">
    <property type="entry name" value="L-ASPARTATE SEMIALDEHYDE SULFURTRANSFERASE IRON-SULFUR SUBUNIT"/>
    <property type="match status" value="1"/>
</dbReference>
<evidence type="ECO:0000256" key="7">
    <source>
        <dbReference type="ARBA" id="ARBA00023014"/>
    </source>
</evidence>
<keyword evidence="1" id="KW-0813">Transport</keyword>
<dbReference type="PROSITE" id="PS51379">
    <property type="entry name" value="4FE4S_FER_2"/>
    <property type="match status" value="2"/>
</dbReference>
<keyword evidence="3" id="KW-0479">Metal-binding</keyword>
<comment type="caution">
    <text evidence="9">The sequence shown here is derived from an EMBL/GenBank/DDBJ whole genome shotgun (WGS) entry which is preliminary data.</text>
</comment>
<dbReference type="GO" id="GO:0051539">
    <property type="term" value="F:4 iron, 4 sulfur cluster binding"/>
    <property type="evidence" value="ECO:0007669"/>
    <property type="project" value="UniProtKB-KW"/>
</dbReference>
<name>N6YXK8_THAL4</name>
<gene>
    <name evidence="9" type="ORF">C666_16835</name>
</gene>
<dbReference type="PANTHER" id="PTHR43687">
    <property type="entry name" value="ADENYLYLSULFATE REDUCTASE, BETA SUBUNIT"/>
    <property type="match status" value="1"/>
</dbReference>
<feature type="domain" description="4Fe-4S ferredoxin-type" evidence="8">
    <location>
        <begin position="1"/>
        <end position="30"/>
    </location>
</feature>
<dbReference type="PROSITE" id="PS00198">
    <property type="entry name" value="4FE4S_FER_1"/>
    <property type="match status" value="2"/>
</dbReference>
<keyword evidence="6" id="KW-0408">Iron</keyword>
<reference evidence="9 10" key="1">
    <citation type="submission" date="2012-09" db="EMBL/GenBank/DDBJ databases">
        <title>Draft Genome Sequences of 6 Strains from Genus Thauera.</title>
        <authorList>
            <person name="Liu B."/>
            <person name="Shapleigh J.P."/>
            <person name="Frostegard A.H."/>
        </authorList>
    </citation>
    <scope>NUCLEOTIDE SEQUENCE [LARGE SCALE GENOMIC DNA]</scope>
    <source>
        <strain evidence="10">47Lol / DSM 12138</strain>
    </source>
</reference>
<keyword evidence="2" id="KW-0004">4Fe-4S</keyword>
<dbReference type="GO" id="GO:0046872">
    <property type="term" value="F:metal ion binding"/>
    <property type="evidence" value="ECO:0007669"/>
    <property type="project" value="UniProtKB-KW"/>
</dbReference>
<accession>N6YXK8</accession>
<organism evidence="9 10">
    <name type="scientific">Thauera linaloolentis (strain DSM 12138 / JCM 21573 / CCUG 41526 / CIP 105981 / IAM 15112 / NBRC 102519 / 47Lol)</name>
    <dbReference type="NCBI Taxonomy" id="1123367"/>
    <lineage>
        <taxon>Bacteria</taxon>
        <taxon>Pseudomonadati</taxon>
        <taxon>Pseudomonadota</taxon>
        <taxon>Betaproteobacteria</taxon>
        <taxon>Rhodocyclales</taxon>
        <taxon>Zoogloeaceae</taxon>
        <taxon>Thauera</taxon>
    </lineage>
</organism>
<sequence>MIEYVFEDLCTHCGKCEEVCPTNTFDLRADGVPVIARQEECHTCYLCEAHCPADALYVGPLRTPQPIGREAILALGVLGNFRRAVGFDRHEPGSYCYAGQEDSRYAPEGSRIQRSPNSPDAAIYASLAIARERGLVDVSQRQPIRDEIVL</sequence>
<keyword evidence="10" id="KW-1185">Reference proteome</keyword>
<dbReference type="OrthoDB" id="9794954at2"/>
<dbReference type="STRING" id="1123367.GCA_000621305_02186"/>
<keyword evidence="7" id="KW-0411">Iron-sulfur</keyword>
<dbReference type="InterPro" id="IPR017896">
    <property type="entry name" value="4Fe4S_Fe-S-bd"/>
</dbReference>
<dbReference type="InterPro" id="IPR017900">
    <property type="entry name" value="4Fe4S_Fe_S_CS"/>
</dbReference>
<dbReference type="Gene3D" id="3.30.70.20">
    <property type="match status" value="1"/>
</dbReference>